<dbReference type="AlphaFoldDB" id="A0A1X7AP33"/>
<proteinExistence type="predicted"/>
<organism evidence="2 3">
    <name type="scientific">Parendozoicomonas haliclonae</name>
    <dbReference type="NCBI Taxonomy" id="1960125"/>
    <lineage>
        <taxon>Bacteria</taxon>
        <taxon>Pseudomonadati</taxon>
        <taxon>Pseudomonadota</taxon>
        <taxon>Gammaproteobacteria</taxon>
        <taxon>Oceanospirillales</taxon>
        <taxon>Endozoicomonadaceae</taxon>
        <taxon>Parendozoicomonas</taxon>
    </lineage>
</organism>
<accession>A0A1X7AP33</accession>
<feature type="signal peptide" evidence="1">
    <location>
        <begin position="1"/>
        <end position="24"/>
    </location>
</feature>
<dbReference type="EMBL" id="FWPT01000010">
    <property type="protein sequence ID" value="SMA50064.1"/>
    <property type="molecule type" value="Genomic_DNA"/>
</dbReference>
<keyword evidence="1" id="KW-0732">Signal</keyword>
<name>A0A1X7AP33_9GAMM</name>
<gene>
    <name evidence="2" type="ORF">EHSB41UT_03855</name>
</gene>
<evidence type="ECO:0000313" key="2">
    <source>
        <dbReference type="EMBL" id="SMA50064.1"/>
    </source>
</evidence>
<feature type="chain" id="PRO_5012530247" evidence="1">
    <location>
        <begin position="25"/>
        <end position="191"/>
    </location>
</feature>
<protein>
    <submittedName>
        <fullName evidence="2">Uncharacterized protein</fullName>
    </submittedName>
</protein>
<reference evidence="2 3" key="1">
    <citation type="submission" date="2017-03" db="EMBL/GenBank/DDBJ databases">
        <authorList>
            <person name="Afonso C.L."/>
            <person name="Miller P.J."/>
            <person name="Scott M.A."/>
            <person name="Spackman E."/>
            <person name="Goraichik I."/>
            <person name="Dimitrov K.M."/>
            <person name="Suarez D.L."/>
            <person name="Swayne D.E."/>
        </authorList>
    </citation>
    <scope>NUCLEOTIDE SEQUENCE [LARGE SCALE GENOMIC DNA]</scope>
    <source>
        <strain evidence="2">SB41UT1</strain>
    </source>
</reference>
<evidence type="ECO:0000256" key="1">
    <source>
        <dbReference type="SAM" id="SignalP"/>
    </source>
</evidence>
<evidence type="ECO:0000313" key="3">
    <source>
        <dbReference type="Proteomes" id="UP000196573"/>
    </source>
</evidence>
<dbReference type="Proteomes" id="UP000196573">
    <property type="component" value="Unassembled WGS sequence"/>
</dbReference>
<sequence length="191" mass="21358">MPKSLTATALLGILVSATALPSLASTEPAEPVINVEVREDLSRLGKDAFDLECDYDVYFYVGNGKAETKARANHTDNDFLVFDYYNTLRAIYKHTPNAQGTKVPHESNRLPKKTYLIHRNHKGTAYPYSIARHAPNAETGVVLYHTNSEGQPVRKDSTILVPGGLDTMHDIEVNRIVQRCPLDIQQLIRKK</sequence>
<keyword evidence="3" id="KW-1185">Reference proteome</keyword>
<dbReference type="RefSeq" id="WP_087112506.1">
    <property type="nucleotide sequence ID" value="NZ_CBCSCN010000005.1"/>
</dbReference>